<dbReference type="STRING" id="303698.A0A1V6TCK9"/>
<proteinExistence type="inferred from homology"/>
<evidence type="ECO:0000256" key="2">
    <source>
        <dbReference type="ARBA" id="ARBA00022630"/>
    </source>
</evidence>
<dbReference type="GO" id="GO:0050661">
    <property type="term" value="F:NADP binding"/>
    <property type="evidence" value="ECO:0007669"/>
    <property type="project" value="InterPro"/>
</dbReference>
<evidence type="ECO:0008006" key="7">
    <source>
        <dbReference type="Google" id="ProtNLM"/>
    </source>
</evidence>
<evidence type="ECO:0000313" key="6">
    <source>
        <dbReference type="Proteomes" id="UP000191285"/>
    </source>
</evidence>
<evidence type="ECO:0000256" key="1">
    <source>
        <dbReference type="ARBA" id="ARBA00009183"/>
    </source>
</evidence>
<evidence type="ECO:0000256" key="3">
    <source>
        <dbReference type="ARBA" id="ARBA00022827"/>
    </source>
</evidence>
<dbReference type="Proteomes" id="UP000191285">
    <property type="component" value="Unassembled WGS sequence"/>
</dbReference>
<comment type="caution">
    <text evidence="5">The sequence shown here is derived from an EMBL/GenBank/DDBJ whole genome shotgun (WGS) entry which is preliminary data.</text>
</comment>
<keyword evidence="3" id="KW-0274">FAD</keyword>
<dbReference type="Gene3D" id="3.50.50.60">
    <property type="entry name" value="FAD/NAD(P)-binding domain"/>
    <property type="match status" value="1"/>
</dbReference>
<evidence type="ECO:0000313" key="5">
    <source>
        <dbReference type="EMBL" id="OQE23896.1"/>
    </source>
</evidence>
<organism evidence="5 6">
    <name type="scientific">Penicillium steckii</name>
    <dbReference type="NCBI Taxonomy" id="303698"/>
    <lineage>
        <taxon>Eukaryota</taxon>
        <taxon>Fungi</taxon>
        <taxon>Dikarya</taxon>
        <taxon>Ascomycota</taxon>
        <taxon>Pezizomycotina</taxon>
        <taxon>Eurotiomycetes</taxon>
        <taxon>Eurotiomycetidae</taxon>
        <taxon>Eurotiales</taxon>
        <taxon>Aspergillaceae</taxon>
        <taxon>Penicillium</taxon>
    </lineage>
</organism>
<dbReference type="PANTHER" id="PTHR23023">
    <property type="entry name" value="DIMETHYLANILINE MONOOXYGENASE"/>
    <property type="match status" value="1"/>
</dbReference>
<name>A0A1V6TCK9_9EURO</name>
<comment type="similarity">
    <text evidence="1">Belongs to the FMO family.</text>
</comment>
<dbReference type="AlphaFoldDB" id="A0A1V6TCK9"/>
<evidence type="ECO:0000256" key="4">
    <source>
        <dbReference type="ARBA" id="ARBA00023002"/>
    </source>
</evidence>
<dbReference type="PRINTS" id="PR00368">
    <property type="entry name" value="FADPNR"/>
</dbReference>
<protein>
    <recommendedName>
        <fullName evidence="7">FAD/NAD(P)-binding domain-containing protein</fullName>
    </recommendedName>
</protein>
<dbReference type="Pfam" id="PF00743">
    <property type="entry name" value="FMO-like"/>
    <property type="match status" value="1"/>
</dbReference>
<sequence>MTMSPKKVAIIGAGPSGLVTAKTLLYNFPRGTFAPVIFDSRSQVGGLWPNYSTPTKTCRADYQVTLDPGMRTNLSRFTVAFSDLSWESVLQDSEIPLFPQASQVGQYLAVYAERYIPKESFRLGSHVKLTERVVQPDSSIKWKVAWVQKSDQEVPTACNNFNKEYSEDFDFLVVASGYFARPHIPDIPGLKQFTGRVVHSSALSKSHDPINDEDLSRGNVAVLGGSMSGVEAASTFAMHHSSSRYANVGKDIPTSRSIYHISSRPFWTLPTYLPHTFPSSRTTFLPLDLTMYDLDRRPAGPIEYNIGPIPKEKAAKTNSYFESLLGAEYEKFGHVHQGASQNSKSHPPWVAIGNDYAGFVRTETIIPKMGRTISVHPDSTTGLASIKIEAEDGESSILENIGSIVMATGFSPFESLFYLPRDILSILEYTTEDSFLPLVLDQGGTFRSEIPDLGFVGYYRGPYWGAMEMQARFLGKTWAQASSDLRQSDLQRANIRLLRQPSTQAWRGQFPMGDYVGLMETFAKDLQIMRTEMQGVDGSGPVLPSRYIYRFRRVSGSACSEDDNNTEEFMNSDAKSTLNSLSSLGLCRTGAVKTPETQTAIATAIFRALHGKWKSTRSGNFGEIIGSVAFHPRYPTLPAYDKEYVCEELISESADVPHSPTVTLWRLSEGGGSGFPMRIDPIDVDKADLETQAADHLDLLFVQNETEGDLEGNLAFDRHPNYILQKGRCQYRFWMNGVSITRWELSRIQAGHVDPDDSTNCIVYTRF</sequence>
<gene>
    <name evidence="5" type="ORF">PENSTE_c008G09588</name>
</gene>
<reference evidence="6" key="1">
    <citation type="journal article" date="2017" name="Nat. Microbiol.">
        <title>Global analysis of biosynthetic gene clusters reveals vast potential of secondary metabolite production in Penicillium species.</title>
        <authorList>
            <person name="Nielsen J.C."/>
            <person name="Grijseels S."/>
            <person name="Prigent S."/>
            <person name="Ji B."/>
            <person name="Dainat J."/>
            <person name="Nielsen K.F."/>
            <person name="Frisvad J.C."/>
            <person name="Workman M."/>
            <person name="Nielsen J."/>
        </authorList>
    </citation>
    <scope>NUCLEOTIDE SEQUENCE [LARGE SCALE GENOMIC DNA]</scope>
    <source>
        <strain evidence="6">IBT 24891</strain>
    </source>
</reference>
<dbReference type="GO" id="GO:0050660">
    <property type="term" value="F:flavin adenine dinucleotide binding"/>
    <property type="evidence" value="ECO:0007669"/>
    <property type="project" value="InterPro"/>
</dbReference>
<dbReference type="SUPFAM" id="SSF51905">
    <property type="entry name" value="FAD/NAD(P)-binding domain"/>
    <property type="match status" value="1"/>
</dbReference>
<accession>A0A1V6TCK9</accession>
<keyword evidence="2" id="KW-0285">Flavoprotein</keyword>
<dbReference type="InterPro" id="IPR036188">
    <property type="entry name" value="FAD/NAD-bd_sf"/>
</dbReference>
<dbReference type="InterPro" id="IPR020946">
    <property type="entry name" value="Flavin_mOase-like"/>
</dbReference>
<keyword evidence="6" id="KW-1185">Reference proteome</keyword>
<dbReference type="InterPro" id="IPR050346">
    <property type="entry name" value="FMO-like"/>
</dbReference>
<dbReference type="OrthoDB" id="66881at2759"/>
<dbReference type="GO" id="GO:0004499">
    <property type="term" value="F:N,N-dimethylaniline monooxygenase activity"/>
    <property type="evidence" value="ECO:0007669"/>
    <property type="project" value="InterPro"/>
</dbReference>
<dbReference type="EMBL" id="MLKD01000008">
    <property type="protein sequence ID" value="OQE23896.1"/>
    <property type="molecule type" value="Genomic_DNA"/>
</dbReference>
<keyword evidence="4" id="KW-0560">Oxidoreductase</keyword>